<proteinExistence type="predicted"/>
<evidence type="ECO:0000256" key="1">
    <source>
        <dbReference type="SAM" id="MobiDB-lite"/>
    </source>
</evidence>
<dbReference type="EnsemblBacteria" id="ABC21003">
    <property type="protein sequence ID" value="ABC21003"/>
    <property type="gene ID" value="Rru_A0198"/>
</dbReference>
<reference evidence="2 3" key="1">
    <citation type="journal article" date="2011" name="Stand. Genomic Sci.">
        <title>Complete genome sequence of Rhodospirillum rubrum type strain (S1).</title>
        <authorList>
            <person name="Munk A.C."/>
            <person name="Copeland A."/>
            <person name="Lucas S."/>
            <person name="Lapidus A."/>
            <person name="Del Rio T.G."/>
            <person name="Barry K."/>
            <person name="Detter J.C."/>
            <person name="Hammon N."/>
            <person name="Israni S."/>
            <person name="Pitluck S."/>
            <person name="Brettin T."/>
            <person name="Bruce D."/>
            <person name="Han C."/>
            <person name="Tapia R."/>
            <person name="Gilna P."/>
            <person name="Schmutz J."/>
            <person name="Larimer F."/>
            <person name="Land M."/>
            <person name="Kyrpides N.C."/>
            <person name="Mavromatis K."/>
            <person name="Richardson P."/>
            <person name="Rohde M."/>
            <person name="Goker M."/>
            <person name="Klenk H.P."/>
            <person name="Zhang Y."/>
            <person name="Roberts G.P."/>
            <person name="Reslewic S."/>
            <person name="Schwartz D.C."/>
        </authorList>
    </citation>
    <scope>NUCLEOTIDE SEQUENCE [LARGE SCALE GENOMIC DNA]</scope>
    <source>
        <strain evidence="3">ATCC 11170 / ATH 1.1.1 / DSM 467 / LMG 4362 / NCIMB 8255 / S1</strain>
    </source>
</reference>
<dbReference type="KEGG" id="rru:Rru_A0198"/>
<evidence type="ECO:0000313" key="2">
    <source>
        <dbReference type="EMBL" id="ABC21003.1"/>
    </source>
</evidence>
<keyword evidence="3" id="KW-1185">Reference proteome</keyword>
<gene>
    <name evidence="2" type="ordered locus">Rru_A0198</name>
</gene>
<dbReference type="AlphaFoldDB" id="Q2RXZ2"/>
<name>Q2RXZ2_RHORT</name>
<feature type="region of interest" description="Disordered" evidence="1">
    <location>
        <begin position="641"/>
        <end position="661"/>
    </location>
</feature>
<dbReference type="EMBL" id="CP000230">
    <property type="protein sequence ID" value="ABC21003.1"/>
    <property type="molecule type" value="Genomic_DNA"/>
</dbReference>
<dbReference type="HOGENOM" id="CLU_414973_0_0_5"/>
<dbReference type="Proteomes" id="UP000001929">
    <property type="component" value="Chromosome"/>
</dbReference>
<accession>Q2RXZ2</accession>
<evidence type="ECO:0000313" key="3">
    <source>
        <dbReference type="Proteomes" id="UP000001929"/>
    </source>
</evidence>
<protein>
    <submittedName>
        <fullName evidence="2">Uncharacterized protein</fullName>
    </submittedName>
</protein>
<organism evidence="2 3">
    <name type="scientific">Rhodospirillum rubrum (strain ATCC 11170 / ATH 1.1.1 / DSM 467 / LMG 4362 / NCIMB 8255 / S1)</name>
    <dbReference type="NCBI Taxonomy" id="269796"/>
    <lineage>
        <taxon>Bacteria</taxon>
        <taxon>Pseudomonadati</taxon>
        <taxon>Pseudomonadota</taxon>
        <taxon>Alphaproteobacteria</taxon>
        <taxon>Rhodospirillales</taxon>
        <taxon>Rhodospirillaceae</taxon>
        <taxon>Rhodospirillum</taxon>
    </lineage>
</organism>
<dbReference type="STRING" id="269796.Rru_A0198"/>
<dbReference type="PATRIC" id="fig|269796.9.peg.251"/>
<sequence>MPMFQLGDPVNVLSGLGSVAGEVAPPPGPRPLIAISRAQPPSLRPFAPLAVTLHESLGGLLTALFDVRVDVSREHLGQRRLDAAALIAPDPAFLARIGAPAAGYLLFTLDRDDGEVVHDVASIGIDDRVHMADYWTEAGKRAMARLRSTATRLDADGVWRPFVRQAQMARYLDYFYHHGTHFISRIGYGQRLWQVFALRAERMAFLVDHFRRVVPGGRAEGALAASFAQFCGPEWCDRRSEILALTPEDTLPGLVAAGAFKGVGDADVLAAPFLEAEWRAARLLDGFGAGGPLRLHLMSQAYLMGEGRARVWQKVLNVALVQRYGAGTAAVSQGEPAMSPALATGAATGGLADRLRLRGGAAVAVPAGLRELWVGDIAVEPFGAPAVVCHAPEGLTLHAGEIDGIVAVEESPSRRVTYGWGLKMGRDPRTGRVIALDDPRRPTAPQLAGGVQRLTGLLLHGATLLALGGAERARGQGLVAWIGEMVGAASSVPPSVPPEAAAAAGDPWTKLAEGAAALGGAPPGALDLAKNRHGAAALLALVPRVGMAELRLHCEGVTPQLDEDIDALAKALATAVAAVDGQETPLFPGLATSGEAATRLWLLSLGLAFPLARLLRPSADAEGATCGPGLSDLATALWAQERQDRASPAPALQSPHAVSSP</sequence>
<dbReference type="RefSeq" id="WP_011387951.1">
    <property type="nucleotide sequence ID" value="NC_007643.1"/>
</dbReference>